<keyword evidence="4" id="KW-1185">Reference proteome</keyword>
<evidence type="ECO:0000313" key="3">
    <source>
        <dbReference type="EMBL" id="MCU9839967.1"/>
    </source>
</evidence>
<gene>
    <name evidence="3" type="ORF">OEZ49_19540</name>
</gene>
<dbReference type="InterPro" id="IPR005511">
    <property type="entry name" value="SMP-30"/>
</dbReference>
<evidence type="ECO:0000259" key="2">
    <source>
        <dbReference type="Pfam" id="PF08450"/>
    </source>
</evidence>
<accession>A0ABT2WXH0</accession>
<evidence type="ECO:0000256" key="1">
    <source>
        <dbReference type="SAM" id="MobiDB-lite"/>
    </source>
</evidence>
<dbReference type="Pfam" id="PF08450">
    <property type="entry name" value="SGL"/>
    <property type="match status" value="1"/>
</dbReference>
<dbReference type="PANTHER" id="PTHR47572">
    <property type="entry name" value="LIPOPROTEIN-RELATED"/>
    <property type="match status" value="1"/>
</dbReference>
<dbReference type="Gene3D" id="2.120.10.30">
    <property type="entry name" value="TolB, C-terminal domain"/>
    <property type="match status" value="2"/>
</dbReference>
<comment type="caution">
    <text evidence="3">The sequence shown here is derived from an EMBL/GenBank/DDBJ whole genome shotgun (WGS) entry which is preliminary data.</text>
</comment>
<feature type="region of interest" description="Disordered" evidence="1">
    <location>
        <begin position="93"/>
        <end position="113"/>
    </location>
</feature>
<evidence type="ECO:0000313" key="4">
    <source>
        <dbReference type="Proteomes" id="UP001321014"/>
    </source>
</evidence>
<reference evidence="3 4" key="1">
    <citation type="submission" date="2022-10" db="EMBL/GenBank/DDBJ databases">
        <title>Ruegeria sp. nov., isolated from ocean surface water.</title>
        <authorList>
            <person name="He W."/>
            <person name="Wang L."/>
            <person name="Zhang D.-F."/>
        </authorList>
    </citation>
    <scope>NUCLEOTIDE SEQUENCE [LARGE SCALE GENOMIC DNA]</scope>
    <source>
        <strain evidence="3 4">WL0004</strain>
    </source>
</reference>
<dbReference type="InterPro" id="IPR051262">
    <property type="entry name" value="SMP-30/CGR1_Lactonase"/>
</dbReference>
<dbReference type="InterPro" id="IPR013658">
    <property type="entry name" value="SGL"/>
</dbReference>
<proteinExistence type="predicted"/>
<dbReference type="Proteomes" id="UP001321014">
    <property type="component" value="Unassembled WGS sequence"/>
</dbReference>
<dbReference type="InterPro" id="IPR011042">
    <property type="entry name" value="6-blade_b-propeller_TolB-like"/>
</dbReference>
<sequence>MSDLRTIEDGHLEPVAEGLGFPEGPVAMNDGSVLFVDIKDQLLRRLTPENKIVNVAELPGGPNGLAIGPDGAAYVCNNGGVYTFVKIDPLAPPGSGKTPNPEREITVPWPERPNYEGGSIQRVDLDTGEVKTLYCKFKGKCLIAPDDIVFDSDGGFWFTDTGMQEGMTTESGSVYYAKTDGTMLKRVAIVPTANGIGISPEGDKLYVSDTVFGRLWSMEIVGSGELKKPDPVPPMPGKVVQTLPGYQWLDSLKVEADGRICVGTIFNGGITIFSLDGTTQHLPVDDIFTTNLCFGGEDMCDVWITASSTGKIYKTRWPRPGLKLAFTA</sequence>
<feature type="domain" description="SMP-30/Gluconolactonase/LRE-like region" evidence="2">
    <location>
        <begin position="21"/>
        <end position="307"/>
    </location>
</feature>
<dbReference type="PANTHER" id="PTHR47572:SF5">
    <property type="entry name" value="BLR2277 PROTEIN"/>
    <property type="match status" value="1"/>
</dbReference>
<protein>
    <submittedName>
        <fullName evidence="3">SMP-30/gluconolactonase/LRE family protein</fullName>
    </submittedName>
</protein>
<dbReference type="RefSeq" id="WP_263389857.1">
    <property type="nucleotide sequence ID" value="NZ_JAOVQN010000025.1"/>
</dbReference>
<dbReference type="EMBL" id="JAOVQN010000025">
    <property type="protein sequence ID" value="MCU9839967.1"/>
    <property type="molecule type" value="Genomic_DNA"/>
</dbReference>
<dbReference type="PRINTS" id="PR01790">
    <property type="entry name" value="SMP30FAMILY"/>
</dbReference>
<name>A0ABT2WXH0_9RHOB</name>
<organism evidence="3 4">
    <name type="scientific">Ruegeria marisflavi</name>
    <dbReference type="NCBI Taxonomy" id="2984152"/>
    <lineage>
        <taxon>Bacteria</taxon>
        <taxon>Pseudomonadati</taxon>
        <taxon>Pseudomonadota</taxon>
        <taxon>Alphaproteobacteria</taxon>
        <taxon>Rhodobacterales</taxon>
        <taxon>Roseobacteraceae</taxon>
        <taxon>Ruegeria</taxon>
    </lineage>
</organism>
<dbReference type="SUPFAM" id="SSF63829">
    <property type="entry name" value="Calcium-dependent phosphotriesterase"/>
    <property type="match status" value="1"/>
</dbReference>